<gene>
    <name evidence="1" type="ORF">VLY81_00020</name>
</gene>
<proteinExistence type="predicted"/>
<protein>
    <recommendedName>
        <fullName evidence="3">DNA primase/nucleoside triphosphatase C-terminal domain-containing protein</fullName>
    </recommendedName>
</protein>
<dbReference type="InterPro" id="IPR036390">
    <property type="entry name" value="WH_DNA-bd_sf"/>
</dbReference>
<dbReference type="SUPFAM" id="SSF46785">
    <property type="entry name" value="Winged helix' DNA-binding domain"/>
    <property type="match status" value="1"/>
</dbReference>
<keyword evidence="2" id="KW-1185">Reference proteome</keyword>
<reference evidence="2" key="1">
    <citation type="submission" date="2023-12" db="EMBL/GenBank/DDBJ databases">
        <title>Novel isolates from deep terrestrial aquifers shed light on the physiology and ecology of the class Limnochordia.</title>
        <authorList>
            <person name="Karnachuk O.V."/>
            <person name="Lukina A.P."/>
            <person name="Avakyan M.R."/>
            <person name="Kadnikov V."/>
            <person name="Begmatov S."/>
            <person name="Beletsky A.V."/>
            <person name="Mardanov A.V."/>
            <person name="Ravin N.V."/>
        </authorList>
    </citation>
    <scope>NUCLEOTIDE SEQUENCE [LARGE SCALE GENOMIC DNA]</scope>
    <source>
        <strain evidence="2">LN</strain>
    </source>
</reference>
<dbReference type="RefSeq" id="WP_324668944.1">
    <property type="nucleotide sequence ID" value="NZ_CP141614.1"/>
</dbReference>
<dbReference type="EMBL" id="CP141614">
    <property type="protein sequence ID" value="WRP14593.1"/>
    <property type="molecule type" value="Genomic_DNA"/>
</dbReference>
<dbReference type="Proteomes" id="UP001333102">
    <property type="component" value="Chromosome"/>
</dbReference>
<evidence type="ECO:0008006" key="3">
    <source>
        <dbReference type="Google" id="ProtNLM"/>
    </source>
</evidence>
<sequence length="184" mass="20504">MGAGKGSKQRNDAGLRRVGGISQRGVGTDFSEAIFPLFSGRLATPDDQRLFHLAILRAVASDPSFYLHPQAITEQAIREALKQDPELSALFQDPNQPKSGPATVEAFIKARVDVGNPKYRVAIKDLYAAYMEFCASKRMVPRPRRIFGHDLRTILGDIKKTRPGPKKGKRPEFYVGIRLRPRSD</sequence>
<name>A0ABZ1BQ56_9FIRM</name>
<evidence type="ECO:0000313" key="2">
    <source>
        <dbReference type="Proteomes" id="UP001333102"/>
    </source>
</evidence>
<evidence type="ECO:0000313" key="1">
    <source>
        <dbReference type="EMBL" id="WRP14593.1"/>
    </source>
</evidence>
<dbReference type="InterPro" id="IPR036388">
    <property type="entry name" value="WH-like_DNA-bd_sf"/>
</dbReference>
<accession>A0ABZ1BQ56</accession>
<dbReference type="Gene3D" id="1.10.10.10">
    <property type="entry name" value="Winged helix-like DNA-binding domain superfamily/Winged helix DNA-binding domain"/>
    <property type="match status" value="1"/>
</dbReference>
<organism evidence="1 2">
    <name type="scientific">Geochorda subterranea</name>
    <dbReference type="NCBI Taxonomy" id="3109564"/>
    <lineage>
        <taxon>Bacteria</taxon>
        <taxon>Bacillati</taxon>
        <taxon>Bacillota</taxon>
        <taxon>Limnochordia</taxon>
        <taxon>Limnochordales</taxon>
        <taxon>Geochordaceae</taxon>
        <taxon>Geochorda</taxon>
    </lineage>
</organism>